<keyword evidence="3" id="KW-1185">Reference proteome</keyword>
<sequence length="131" mass="14896">MKCSICEKEIKGDEHNAMPVTTGICCTTCNENVVIPMRMYNLGLNKKEGLIITPDYKVEIVKAKDECFSLKELQEYVNGYIELYPTNNKTYHIIVNEEGLLMRLPLNQLSSKLYGIHAVGNVVIIPKKLFK</sequence>
<organism evidence="2 3">
    <name type="scientific">Mariniplasma anaerobium</name>
    <dbReference type="NCBI Taxonomy" id="2735436"/>
    <lineage>
        <taxon>Bacteria</taxon>
        <taxon>Bacillati</taxon>
        <taxon>Mycoplasmatota</taxon>
        <taxon>Mollicutes</taxon>
        <taxon>Acholeplasmatales</taxon>
        <taxon>Acholeplasmataceae</taxon>
        <taxon>Mariniplasma</taxon>
    </lineage>
</organism>
<proteinExistence type="predicted"/>
<gene>
    <name evidence="2" type="ORF">MPAN_000810</name>
</gene>
<evidence type="ECO:0000259" key="1">
    <source>
        <dbReference type="Pfam" id="PF12957"/>
    </source>
</evidence>
<dbReference type="Pfam" id="PF12957">
    <property type="entry name" value="DUF3846"/>
    <property type="match status" value="1"/>
</dbReference>
<reference evidence="2" key="1">
    <citation type="submission" date="2021-01" db="EMBL/GenBank/DDBJ databases">
        <title>Draft genome sequence of Acholeplasmataceae bacterium strain Mahy22.</title>
        <authorList>
            <person name="Watanabe M."/>
            <person name="Kojima H."/>
            <person name="Fukui M."/>
        </authorList>
    </citation>
    <scope>NUCLEOTIDE SEQUENCE</scope>
    <source>
        <strain evidence="2">Mahy22</strain>
    </source>
</reference>
<dbReference type="EMBL" id="AP024412">
    <property type="protein sequence ID" value="BCR35188.1"/>
    <property type="molecule type" value="Genomic_DNA"/>
</dbReference>
<evidence type="ECO:0000313" key="2">
    <source>
        <dbReference type="EMBL" id="BCR35188.1"/>
    </source>
</evidence>
<dbReference type="RefSeq" id="WP_176239062.1">
    <property type="nucleotide sequence ID" value="NZ_AP024412.1"/>
</dbReference>
<dbReference type="Proteomes" id="UP000620133">
    <property type="component" value="Chromosome"/>
</dbReference>
<evidence type="ECO:0000313" key="3">
    <source>
        <dbReference type="Proteomes" id="UP000620133"/>
    </source>
</evidence>
<feature type="domain" description="DUF3846" evidence="1">
    <location>
        <begin position="49"/>
        <end position="125"/>
    </location>
</feature>
<dbReference type="InterPro" id="IPR024559">
    <property type="entry name" value="DUF3846"/>
</dbReference>
<name>A0A7U9THY0_9MOLU</name>
<dbReference type="KEGG" id="manr:MPAN_000810"/>
<dbReference type="AlphaFoldDB" id="A0A7U9THY0"/>
<protein>
    <recommendedName>
        <fullName evidence="1">DUF3846 domain-containing protein</fullName>
    </recommendedName>
</protein>
<accession>A0A7U9THY0</accession>